<dbReference type="PRINTS" id="PR00081">
    <property type="entry name" value="GDHRDH"/>
</dbReference>
<evidence type="ECO:0000256" key="3">
    <source>
        <dbReference type="SAM" id="MobiDB-lite"/>
    </source>
</evidence>
<dbReference type="Pfam" id="PF00106">
    <property type="entry name" value="adh_short"/>
    <property type="match status" value="1"/>
</dbReference>
<name>A0ABP0PQD0_9DINO</name>
<evidence type="ECO:0000313" key="4">
    <source>
        <dbReference type="EMBL" id="CAK9077793.1"/>
    </source>
</evidence>
<proteinExistence type="inferred from homology"/>
<evidence type="ECO:0000256" key="2">
    <source>
        <dbReference type="ARBA" id="ARBA00023002"/>
    </source>
</evidence>
<dbReference type="InterPro" id="IPR002347">
    <property type="entry name" value="SDR_fam"/>
</dbReference>
<evidence type="ECO:0000313" key="5">
    <source>
        <dbReference type="Proteomes" id="UP001642484"/>
    </source>
</evidence>
<dbReference type="CDD" id="cd05233">
    <property type="entry name" value="SDR_c"/>
    <property type="match status" value="1"/>
</dbReference>
<dbReference type="InterPro" id="IPR036291">
    <property type="entry name" value="NAD(P)-bd_dom_sf"/>
</dbReference>
<comment type="caution">
    <text evidence="4">The sequence shown here is derived from an EMBL/GenBank/DDBJ whole genome shotgun (WGS) entry which is preliminary data.</text>
</comment>
<comment type="similarity">
    <text evidence="1">Belongs to the short-chain dehydrogenases/reductases (SDR) family.</text>
</comment>
<accession>A0ABP0PQD0</accession>
<keyword evidence="5" id="KW-1185">Reference proteome</keyword>
<sequence length="234" mass="25241">MAWVLITGGGTGIGRGLVHHFSSISDLSVLTCGRRAAPLAETRRTAPRPEAITIVACDLGTAEGRHRFLEPLPPEASVRLLVQNAAIGDPAAVAELDLKHFEEALQVNLVAPVALMQALLPRLRAGGGRVLHLGTSVAFQPQKGTATYGITKAAFHRLYQQLNAEDLAVPVGSLSPGLVDTEGVQDHVAKARRLELPHVKYFDQAFEKAGSCSETSQKNRKHVQQQYPVLPDRR</sequence>
<dbReference type="PANTHER" id="PTHR42901">
    <property type="entry name" value="ALCOHOL DEHYDROGENASE"/>
    <property type="match status" value="1"/>
</dbReference>
<dbReference type="Proteomes" id="UP001642484">
    <property type="component" value="Unassembled WGS sequence"/>
</dbReference>
<dbReference type="Gene3D" id="3.40.50.720">
    <property type="entry name" value="NAD(P)-binding Rossmann-like Domain"/>
    <property type="match status" value="1"/>
</dbReference>
<evidence type="ECO:0000256" key="1">
    <source>
        <dbReference type="ARBA" id="ARBA00006484"/>
    </source>
</evidence>
<dbReference type="PANTHER" id="PTHR42901:SF1">
    <property type="entry name" value="ALCOHOL DEHYDROGENASE"/>
    <property type="match status" value="1"/>
</dbReference>
<reference evidence="4 5" key="1">
    <citation type="submission" date="2024-02" db="EMBL/GenBank/DDBJ databases">
        <authorList>
            <person name="Chen Y."/>
            <person name="Shah S."/>
            <person name="Dougan E. K."/>
            <person name="Thang M."/>
            <person name="Chan C."/>
        </authorList>
    </citation>
    <scope>NUCLEOTIDE SEQUENCE [LARGE SCALE GENOMIC DNA]</scope>
</reference>
<organism evidence="4 5">
    <name type="scientific">Durusdinium trenchii</name>
    <dbReference type="NCBI Taxonomy" id="1381693"/>
    <lineage>
        <taxon>Eukaryota</taxon>
        <taxon>Sar</taxon>
        <taxon>Alveolata</taxon>
        <taxon>Dinophyceae</taxon>
        <taxon>Suessiales</taxon>
        <taxon>Symbiodiniaceae</taxon>
        <taxon>Durusdinium</taxon>
    </lineage>
</organism>
<dbReference type="SUPFAM" id="SSF51735">
    <property type="entry name" value="NAD(P)-binding Rossmann-fold domains"/>
    <property type="match status" value="1"/>
</dbReference>
<dbReference type="EMBL" id="CAXAMN010023461">
    <property type="protein sequence ID" value="CAK9077793.1"/>
    <property type="molecule type" value="Genomic_DNA"/>
</dbReference>
<feature type="region of interest" description="Disordered" evidence="3">
    <location>
        <begin position="213"/>
        <end position="234"/>
    </location>
</feature>
<protein>
    <submittedName>
        <fullName evidence="4">Uncharacterized protein</fullName>
    </submittedName>
</protein>
<gene>
    <name evidence="4" type="ORF">CCMP2556_LOCUS38333</name>
</gene>
<keyword evidence="2" id="KW-0560">Oxidoreductase</keyword>